<reference evidence="3 4" key="1">
    <citation type="submission" date="2017-05" db="EMBL/GenBank/DDBJ databases">
        <title>Draft genome sequence of Elsinoe australis.</title>
        <authorList>
            <person name="Cheng Q."/>
        </authorList>
    </citation>
    <scope>NUCLEOTIDE SEQUENCE [LARGE SCALE GENOMIC DNA]</scope>
    <source>
        <strain evidence="3 4">NL1</strain>
    </source>
</reference>
<evidence type="ECO:0000256" key="1">
    <source>
        <dbReference type="PROSITE-ProRule" id="PRU00023"/>
    </source>
</evidence>
<dbReference type="SMART" id="SM00248">
    <property type="entry name" value="ANK"/>
    <property type="match status" value="5"/>
</dbReference>
<gene>
    <name evidence="3" type="ORF">B9Z65_7394</name>
</gene>
<dbReference type="InterPro" id="IPR055497">
    <property type="entry name" value="DUF7069"/>
</dbReference>
<accession>A0A2P7YC48</accession>
<dbReference type="Pfam" id="PF12796">
    <property type="entry name" value="Ank_2"/>
    <property type="match status" value="1"/>
</dbReference>
<dbReference type="SUPFAM" id="SSF48403">
    <property type="entry name" value="Ankyrin repeat"/>
    <property type="match status" value="1"/>
</dbReference>
<evidence type="ECO:0000313" key="4">
    <source>
        <dbReference type="Proteomes" id="UP000243723"/>
    </source>
</evidence>
<dbReference type="PANTHER" id="PTHR10039">
    <property type="entry name" value="AMELOGENIN"/>
    <property type="match status" value="1"/>
</dbReference>
<dbReference type="PROSITE" id="PS50297">
    <property type="entry name" value="ANK_REP_REGION"/>
    <property type="match status" value="1"/>
</dbReference>
<dbReference type="InterPro" id="IPR002110">
    <property type="entry name" value="Ankyrin_rpt"/>
</dbReference>
<dbReference type="PROSITE" id="PS50088">
    <property type="entry name" value="ANK_REPEAT"/>
    <property type="match status" value="1"/>
</dbReference>
<organism evidence="3 4">
    <name type="scientific">Elsinoe australis</name>
    <dbReference type="NCBI Taxonomy" id="40998"/>
    <lineage>
        <taxon>Eukaryota</taxon>
        <taxon>Fungi</taxon>
        <taxon>Dikarya</taxon>
        <taxon>Ascomycota</taxon>
        <taxon>Pezizomycotina</taxon>
        <taxon>Dothideomycetes</taxon>
        <taxon>Dothideomycetidae</taxon>
        <taxon>Myriangiales</taxon>
        <taxon>Elsinoaceae</taxon>
        <taxon>Elsinoe</taxon>
    </lineage>
</organism>
<dbReference type="STRING" id="40998.A0A2P7YC48"/>
<dbReference type="OrthoDB" id="194358at2759"/>
<dbReference type="PANTHER" id="PTHR10039:SF14">
    <property type="entry name" value="NACHT DOMAIN-CONTAINING PROTEIN"/>
    <property type="match status" value="1"/>
</dbReference>
<dbReference type="InterPro" id="IPR036770">
    <property type="entry name" value="Ankyrin_rpt-contain_sf"/>
</dbReference>
<comment type="caution">
    <text evidence="3">The sequence shown here is derived from an EMBL/GenBank/DDBJ whole genome shotgun (WGS) entry which is preliminary data.</text>
</comment>
<feature type="repeat" description="ANK" evidence="1">
    <location>
        <begin position="444"/>
        <end position="476"/>
    </location>
</feature>
<keyword evidence="4" id="KW-1185">Reference proteome</keyword>
<evidence type="ECO:0000259" key="2">
    <source>
        <dbReference type="Pfam" id="PF23239"/>
    </source>
</evidence>
<dbReference type="Gene3D" id="1.25.40.20">
    <property type="entry name" value="Ankyrin repeat-containing domain"/>
    <property type="match status" value="1"/>
</dbReference>
<keyword evidence="1" id="KW-0040">ANK repeat</keyword>
<dbReference type="AlphaFoldDB" id="A0A2P7YC48"/>
<evidence type="ECO:0000313" key="3">
    <source>
        <dbReference type="EMBL" id="PSK33507.1"/>
    </source>
</evidence>
<feature type="domain" description="DUF7069" evidence="2">
    <location>
        <begin position="97"/>
        <end position="148"/>
    </location>
</feature>
<dbReference type="Proteomes" id="UP000243723">
    <property type="component" value="Unassembled WGS sequence"/>
</dbReference>
<protein>
    <submittedName>
        <fullName evidence="3">Non-canonical poly(A) RNA polymerase PAPD5</fullName>
    </submittedName>
</protein>
<dbReference type="Pfam" id="PF23239">
    <property type="entry name" value="DUF7069"/>
    <property type="match status" value="1"/>
</dbReference>
<sequence length="534" mass="60150">MAKAQITTQGQHLPIEARTRDLVFVIDAIDECDESDQLTFINLIADLRLSLPDDRETFAKKFLITSRPYIQTQDPFRVAIEQFSIIHVKGEDEHDQIRKEIDVVIRYCVDQLANTLEMNPLVASRLLSKMLGMQNRTYLWLHLVLNDIRTTLRINLRSDQENLLRIPRSVDEAYEKILSRSTEPEKAKIVLQIVVGARRPLLVREMVTALSEAIDKHRQSAAGIILVSATLPDAIRSCYGLFVFFNQSRAYLIHQTAKEFLYRTSVVTPDRFNWALDPPEAQRLLATICIKYLSMVDVAPWYNVDATVRAEWISNTAITEAVKGGHLITIDPLIKHGANVNLSGCETCLQCAVERRDEVIVRLLVQGGAEINLTGGLYGSALIAAIVLKEEKMIRLLLDEGADMYANVKPYKNALSAAITRSRGRERLLRLLVEYGADLNFIHDDGTLLQKAALQGDDMLGQILLEQGADVNARSGIYGTALHAPMRFPDRESFVQLLLEFGAPILFTSACMPIRILELMHRTREQLNKSSGYP</sequence>
<proteinExistence type="predicted"/>
<name>A0A2P7YC48_9PEZI</name>
<dbReference type="EMBL" id="NHZQ01000448">
    <property type="protein sequence ID" value="PSK33507.1"/>
    <property type="molecule type" value="Genomic_DNA"/>
</dbReference>